<sequence length="443" mass="49788">MSAPYNLRSADAPSGDVPPSEPPSMEELMRQLSAQMSQMQTDLTHMRTELSDQGTRLKRLERRKDPAQVPAPTTDLPAPTPVAKDTPPVPNTALPPAAELDAAVTDYKPDYELDRPQGWTITDEYEYFLNNRFTNAPGSKRPSEMFVQALFPPLKMQATFENRATPSNVHPKKLSLPKFTTENDIDLHTKLTNCQAELLSQSVNLRDWPAFAATSCEQTHLPIQGWANEKGFRWHHFVFAVINENGLRTYHYNRDTAFVNFEVPVPRVDTPEAIVERLCQVLTFAPAIYKTGNLRAQEFQTNMLRIDKSLDGHLLKIPDILSHQLLLTWAYKCKADATEYWANQRGLLELLKPLPAPDTPTTISRVVSDSAVLDADSSPKELSTGCLTALCYRRLEDGHLAPIPDDDLIEEDDPSDHEVFDILADESRRDIDVSFDPVVASIE</sequence>
<organism evidence="2 3">
    <name type="scientific">Sporothrix epigloea</name>
    <dbReference type="NCBI Taxonomy" id="1892477"/>
    <lineage>
        <taxon>Eukaryota</taxon>
        <taxon>Fungi</taxon>
        <taxon>Dikarya</taxon>
        <taxon>Ascomycota</taxon>
        <taxon>Pezizomycotina</taxon>
        <taxon>Sordariomycetes</taxon>
        <taxon>Sordariomycetidae</taxon>
        <taxon>Ophiostomatales</taxon>
        <taxon>Ophiostomataceae</taxon>
        <taxon>Sporothrix</taxon>
    </lineage>
</organism>
<evidence type="ECO:0008006" key="4">
    <source>
        <dbReference type="Google" id="ProtNLM"/>
    </source>
</evidence>
<reference evidence="2 3" key="1">
    <citation type="submission" date="2024-01" db="EMBL/GenBank/DDBJ databases">
        <authorList>
            <person name="Allen C."/>
            <person name="Tagirdzhanova G."/>
        </authorList>
    </citation>
    <scope>NUCLEOTIDE SEQUENCE [LARGE SCALE GENOMIC DNA]</scope>
    <source>
        <strain evidence="2 3">CBS 119000</strain>
    </source>
</reference>
<feature type="compositionally biased region" description="Polar residues" evidence="1">
    <location>
        <begin position="32"/>
        <end position="43"/>
    </location>
</feature>
<dbReference type="Proteomes" id="UP001642502">
    <property type="component" value="Unassembled WGS sequence"/>
</dbReference>
<feature type="compositionally biased region" description="Low complexity" evidence="1">
    <location>
        <begin position="70"/>
        <end position="83"/>
    </location>
</feature>
<evidence type="ECO:0000313" key="3">
    <source>
        <dbReference type="Proteomes" id="UP001642502"/>
    </source>
</evidence>
<accession>A0ABP0DGU6</accession>
<gene>
    <name evidence="2" type="ORF">SEPCBS119000_002566</name>
</gene>
<evidence type="ECO:0000256" key="1">
    <source>
        <dbReference type="SAM" id="MobiDB-lite"/>
    </source>
</evidence>
<protein>
    <recommendedName>
        <fullName evidence="4">Ubiquitin-like protease family profile domain-containing protein</fullName>
    </recommendedName>
</protein>
<feature type="region of interest" description="Disordered" evidence="1">
    <location>
        <begin position="1"/>
        <end position="96"/>
    </location>
</feature>
<proteinExistence type="predicted"/>
<keyword evidence="3" id="KW-1185">Reference proteome</keyword>
<dbReference type="EMBL" id="CAWUON010000028">
    <property type="protein sequence ID" value="CAK7267471.1"/>
    <property type="molecule type" value="Genomic_DNA"/>
</dbReference>
<name>A0ABP0DGU6_9PEZI</name>
<evidence type="ECO:0000313" key="2">
    <source>
        <dbReference type="EMBL" id="CAK7267471.1"/>
    </source>
</evidence>
<comment type="caution">
    <text evidence="2">The sequence shown here is derived from an EMBL/GenBank/DDBJ whole genome shotgun (WGS) entry which is preliminary data.</text>
</comment>